<dbReference type="GO" id="GO:0032039">
    <property type="term" value="C:integrator complex"/>
    <property type="evidence" value="ECO:0007669"/>
    <property type="project" value="InterPro"/>
</dbReference>
<feature type="domain" description="Integrator complex subunit 14 C-terminal" evidence="2">
    <location>
        <begin position="667"/>
        <end position="723"/>
    </location>
</feature>
<evidence type="ECO:0000313" key="4">
    <source>
        <dbReference type="Proteomes" id="UP001432027"/>
    </source>
</evidence>
<dbReference type="AlphaFoldDB" id="A0AAV5UKV0"/>
<dbReference type="EMBL" id="BTSX01000006">
    <property type="protein sequence ID" value="GMT07715.1"/>
    <property type="molecule type" value="Genomic_DNA"/>
</dbReference>
<sequence length="761" mass="86587">LQMGYLIAVDTSLSMGLAPDGGKKKMINGMIEKTRFEIAADIVEVLLQMARRLNIEPAVHLFRIGETYVNLGEVSSVEDVACMLTKDDGKNVELFGCTNMSRFMAFTHERLNPSIEDKMIILTDCSTFEGDVNYAVGCETRFIIVNSNKQTMSEMQLEELDEIAASSVGYEAHPENEPLYHHFFLADFPSVHELSTSVFEEMFEMSTYTLEMGHMTTQMRIGHSFYHRGVELINVLGFLRPTALMNMDTTGTHFCHPVFYKDPMAHTETTSSEVGEPMEKDDSEDEENASGTDADTEPEYTEVEEEVTDDEEEGELKEPRPSFIPTKALSKPEDKRRIDIGGIIASTSKATEEPVLPDFVPPSSEASGSSAPKRKYKVISKGGVEKEYVAGSRAEAVPPPAYEPLEEEKPASKKKTVTPPPNKKTKRIKRKVKRTKKETILERHQRLQAAKARQEFIRMFHAANSKKEGDEQRKEHKTREEYNRDDVALVIEAKDEGEDSEDCWSVKEGEFSDTETLKRVREEIKEEEENNGEKKDVEMEKKEEEEKLTTPFQSSKSRKRKRLAPVEFDYTAPYLVQLLTEAMRQEDMNAVCLMDNGQYAILSVDQNSDGDDLLVISSIVDQEIMPTMIPQFAQLTTTFDESNDVDNLYLTQPVGIDNPSYVSARSSWFNEDGIEAEMVRIRKNLKKIPERLPHFYLDVNRMRQHAYCVCYQNYLPEIADQLIGEAKDFGEAAVKHAEYVAVFFRKIVPYSEVKEIVMPNF</sequence>
<feature type="non-terminal residue" evidence="3">
    <location>
        <position position="1"/>
    </location>
</feature>
<comment type="caution">
    <text evidence="3">The sequence shown here is derived from an EMBL/GenBank/DDBJ whole genome shotgun (WGS) entry which is preliminary data.</text>
</comment>
<protein>
    <recommendedName>
        <fullName evidence="2">Integrator complex subunit 14 C-terminal domain-containing protein</fullName>
    </recommendedName>
</protein>
<dbReference type="InterPro" id="IPR046471">
    <property type="entry name" value="IntS14_C"/>
</dbReference>
<feature type="compositionally biased region" description="Basic and acidic residues" evidence="1">
    <location>
        <begin position="330"/>
        <end position="339"/>
    </location>
</feature>
<feature type="compositionally biased region" description="Basic and acidic residues" evidence="1">
    <location>
        <begin position="465"/>
        <end position="482"/>
    </location>
</feature>
<dbReference type="PANTHER" id="PTHR13532">
    <property type="match status" value="1"/>
</dbReference>
<gene>
    <name evidence="3" type="ORF">PENTCL1PPCAC_29889</name>
</gene>
<proteinExistence type="predicted"/>
<name>A0AAV5UKV0_9BILA</name>
<feature type="compositionally biased region" description="Basic residues" evidence="1">
    <location>
        <begin position="423"/>
        <end position="436"/>
    </location>
</feature>
<dbReference type="GO" id="GO:0034472">
    <property type="term" value="P:snRNA 3'-end processing"/>
    <property type="evidence" value="ECO:0007669"/>
    <property type="project" value="TreeGrafter"/>
</dbReference>
<feature type="region of interest" description="Disordered" evidence="1">
    <location>
        <begin position="523"/>
        <end position="558"/>
    </location>
</feature>
<evidence type="ECO:0000259" key="2">
    <source>
        <dbReference type="Pfam" id="PF20504"/>
    </source>
</evidence>
<feature type="compositionally biased region" description="Acidic residues" evidence="1">
    <location>
        <begin position="279"/>
        <end position="315"/>
    </location>
</feature>
<reference evidence="3" key="1">
    <citation type="submission" date="2023-10" db="EMBL/GenBank/DDBJ databases">
        <title>Genome assembly of Pristionchus species.</title>
        <authorList>
            <person name="Yoshida K."/>
            <person name="Sommer R.J."/>
        </authorList>
    </citation>
    <scope>NUCLEOTIDE SEQUENCE</scope>
    <source>
        <strain evidence="3">RS0144</strain>
    </source>
</reference>
<dbReference type="Pfam" id="PF20504">
    <property type="entry name" value="IntS14_C"/>
    <property type="match status" value="1"/>
</dbReference>
<evidence type="ECO:0000313" key="3">
    <source>
        <dbReference type="EMBL" id="GMT07715.1"/>
    </source>
</evidence>
<feature type="compositionally biased region" description="Basic and acidic residues" evidence="1">
    <location>
        <begin position="531"/>
        <end position="548"/>
    </location>
</feature>
<feature type="region of interest" description="Disordered" evidence="1">
    <location>
        <begin position="462"/>
        <end position="482"/>
    </location>
</feature>
<dbReference type="PANTHER" id="PTHR13532:SF3">
    <property type="entry name" value="INTEGRATOR COMPLEX SUBUNIT 14"/>
    <property type="match status" value="1"/>
</dbReference>
<feature type="region of interest" description="Disordered" evidence="1">
    <location>
        <begin position="268"/>
        <end position="438"/>
    </location>
</feature>
<dbReference type="InterPro" id="IPR039841">
    <property type="entry name" value="INTS14"/>
</dbReference>
<keyword evidence="4" id="KW-1185">Reference proteome</keyword>
<evidence type="ECO:0000256" key="1">
    <source>
        <dbReference type="SAM" id="MobiDB-lite"/>
    </source>
</evidence>
<organism evidence="3 4">
    <name type="scientific">Pristionchus entomophagus</name>
    <dbReference type="NCBI Taxonomy" id="358040"/>
    <lineage>
        <taxon>Eukaryota</taxon>
        <taxon>Metazoa</taxon>
        <taxon>Ecdysozoa</taxon>
        <taxon>Nematoda</taxon>
        <taxon>Chromadorea</taxon>
        <taxon>Rhabditida</taxon>
        <taxon>Rhabditina</taxon>
        <taxon>Diplogasteromorpha</taxon>
        <taxon>Diplogasteroidea</taxon>
        <taxon>Neodiplogasteridae</taxon>
        <taxon>Pristionchus</taxon>
    </lineage>
</organism>
<dbReference type="Proteomes" id="UP001432027">
    <property type="component" value="Unassembled WGS sequence"/>
</dbReference>
<feature type="compositionally biased region" description="Low complexity" evidence="1">
    <location>
        <begin position="361"/>
        <end position="371"/>
    </location>
</feature>
<accession>A0AAV5UKV0</accession>